<organism evidence="1 2">
    <name type="scientific">Cotesia glomerata</name>
    <name type="common">Lepidopteran parasitic wasp</name>
    <name type="synonym">Apanteles glomeratus</name>
    <dbReference type="NCBI Taxonomy" id="32391"/>
    <lineage>
        <taxon>Eukaryota</taxon>
        <taxon>Metazoa</taxon>
        <taxon>Ecdysozoa</taxon>
        <taxon>Arthropoda</taxon>
        <taxon>Hexapoda</taxon>
        <taxon>Insecta</taxon>
        <taxon>Pterygota</taxon>
        <taxon>Neoptera</taxon>
        <taxon>Endopterygota</taxon>
        <taxon>Hymenoptera</taxon>
        <taxon>Apocrita</taxon>
        <taxon>Ichneumonoidea</taxon>
        <taxon>Braconidae</taxon>
        <taxon>Microgastrinae</taxon>
        <taxon>Cotesia</taxon>
    </lineage>
</organism>
<proteinExistence type="predicted"/>
<sequence>MSTTRCVTATRFYNLFSEMSLGYKRSQYPEVRAKFRGRKSLDTYLNYVEDQGFVRDYGQPTPRHWRKQWTEFPKGVAISVDAGYLCSIQPRL</sequence>
<evidence type="ECO:0000313" key="2">
    <source>
        <dbReference type="Proteomes" id="UP000826195"/>
    </source>
</evidence>
<keyword evidence="2" id="KW-1185">Reference proteome</keyword>
<dbReference type="AlphaFoldDB" id="A0AAV7IE93"/>
<reference evidence="1 2" key="1">
    <citation type="journal article" date="2021" name="J. Hered.">
        <title>A chromosome-level genome assembly of the parasitoid wasp, Cotesia glomerata (Hymenoptera: Braconidae).</title>
        <authorList>
            <person name="Pinto B.J."/>
            <person name="Weis J.J."/>
            <person name="Gamble T."/>
            <person name="Ode P.J."/>
            <person name="Paul R."/>
            <person name="Zaspel J.M."/>
        </authorList>
    </citation>
    <scope>NUCLEOTIDE SEQUENCE [LARGE SCALE GENOMIC DNA]</scope>
    <source>
        <strain evidence="1">CgM1</strain>
    </source>
</reference>
<dbReference type="Proteomes" id="UP000826195">
    <property type="component" value="Unassembled WGS sequence"/>
</dbReference>
<gene>
    <name evidence="1" type="ORF">KQX54_017223</name>
</gene>
<dbReference type="EMBL" id="JAHXZJ010001864">
    <property type="protein sequence ID" value="KAH0550064.1"/>
    <property type="molecule type" value="Genomic_DNA"/>
</dbReference>
<protein>
    <submittedName>
        <fullName evidence="1">Uncharacterized protein</fullName>
    </submittedName>
</protein>
<name>A0AAV7IE93_COTGL</name>
<comment type="caution">
    <text evidence="1">The sequence shown here is derived from an EMBL/GenBank/DDBJ whole genome shotgun (WGS) entry which is preliminary data.</text>
</comment>
<accession>A0AAV7IE93</accession>
<evidence type="ECO:0000313" key="1">
    <source>
        <dbReference type="EMBL" id="KAH0550064.1"/>
    </source>
</evidence>